<dbReference type="SMART" id="SM00181">
    <property type="entry name" value="EGF"/>
    <property type="match status" value="4"/>
</dbReference>
<feature type="disulfide bond" evidence="6">
    <location>
        <begin position="156"/>
        <end position="165"/>
    </location>
</feature>
<accession>K1PZK8</accession>
<feature type="disulfide bond" evidence="6">
    <location>
        <begin position="253"/>
        <end position="270"/>
    </location>
</feature>
<dbReference type="InterPro" id="IPR018097">
    <property type="entry name" value="EGF_Ca-bd_CS"/>
</dbReference>
<dbReference type="GO" id="GO:0005886">
    <property type="term" value="C:plasma membrane"/>
    <property type="evidence" value="ECO:0007669"/>
    <property type="project" value="TreeGrafter"/>
</dbReference>
<keyword evidence="4 6" id="KW-1015">Disulfide bond</keyword>
<dbReference type="PROSITE" id="PS01186">
    <property type="entry name" value="EGF_2"/>
    <property type="match status" value="3"/>
</dbReference>
<dbReference type="GO" id="GO:0007157">
    <property type="term" value="P:heterophilic cell-cell adhesion via plasma membrane cell adhesion molecules"/>
    <property type="evidence" value="ECO:0007669"/>
    <property type="project" value="TreeGrafter"/>
</dbReference>
<dbReference type="InterPro" id="IPR001881">
    <property type="entry name" value="EGF-like_Ca-bd_dom"/>
</dbReference>
<dbReference type="PANTHER" id="PTHR24049:SF22">
    <property type="entry name" value="DROSOPHILA CRUMBS HOMOLOG"/>
    <property type="match status" value="1"/>
</dbReference>
<dbReference type="GO" id="GO:0032991">
    <property type="term" value="C:protein-containing complex"/>
    <property type="evidence" value="ECO:0007669"/>
    <property type="project" value="TreeGrafter"/>
</dbReference>
<dbReference type="PROSITE" id="PS50026">
    <property type="entry name" value="EGF_3"/>
    <property type="match status" value="4"/>
</dbReference>
<dbReference type="PRINTS" id="PR00010">
    <property type="entry name" value="EGFBLOOD"/>
</dbReference>
<dbReference type="PROSITE" id="PS00022">
    <property type="entry name" value="EGF_1"/>
    <property type="match status" value="4"/>
</dbReference>
<dbReference type="PANTHER" id="PTHR24049">
    <property type="entry name" value="CRUMBS FAMILY MEMBER"/>
    <property type="match status" value="1"/>
</dbReference>
<keyword evidence="3" id="KW-0677">Repeat</keyword>
<dbReference type="AlphaFoldDB" id="K1PZK8"/>
<dbReference type="InterPro" id="IPR000152">
    <property type="entry name" value="EGF-type_Asp/Asn_hydroxyl_site"/>
</dbReference>
<feature type="domain" description="EGF-like" evidence="7">
    <location>
        <begin position="130"/>
        <end position="166"/>
    </location>
</feature>
<comment type="caution">
    <text evidence="6">Lacks conserved residue(s) required for the propagation of feature annotation.</text>
</comment>
<feature type="disulfide bond" evidence="6">
    <location>
        <begin position="272"/>
        <end position="281"/>
    </location>
</feature>
<evidence type="ECO:0000256" key="4">
    <source>
        <dbReference type="ARBA" id="ARBA00023157"/>
    </source>
</evidence>
<name>K1PZK8_MAGGI</name>
<dbReference type="SUPFAM" id="SSF57196">
    <property type="entry name" value="EGF/Laminin"/>
    <property type="match status" value="4"/>
</dbReference>
<evidence type="ECO:0000259" key="7">
    <source>
        <dbReference type="PROSITE" id="PS50026"/>
    </source>
</evidence>
<reference evidence="8" key="1">
    <citation type="journal article" date="2012" name="Nature">
        <title>The oyster genome reveals stress adaptation and complexity of shell formation.</title>
        <authorList>
            <person name="Zhang G."/>
            <person name="Fang X."/>
            <person name="Guo X."/>
            <person name="Li L."/>
            <person name="Luo R."/>
            <person name="Xu F."/>
            <person name="Yang P."/>
            <person name="Zhang L."/>
            <person name="Wang X."/>
            <person name="Qi H."/>
            <person name="Xiong Z."/>
            <person name="Que H."/>
            <person name="Xie Y."/>
            <person name="Holland P.W."/>
            <person name="Paps J."/>
            <person name="Zhu Y."/>
            <person name="Wu F."/>
            <person name="Chen Y."/>
            <person name="Wang J."/>
            <person name="Peng C."/>
            <person name="Meng J."/>
            <person name="Yang L."/>
            <person name="Liu J."/>
            <person name="Wen B."/>
            <person name="Zhang N."/>
            <person name="Huang Z."/>
            <person name="Zhu Q."/>
            <person name="Feng Y."/>
            <person name="Mount A."/>
            <person name="Hedgecock D."/>
            <person name="Xu Z."/>
            <person name="Liu Y."/>
            <person name="Domazet-Loso T."/>
            <person name="Du Y."/>
            <person name="Sun X."/>
            <person name="Zhang S."/>
            <person name="Liu B."/>
            <person name="Cheng P."/>
            <person name="Jiang X."/>
            <person name="Li J."/>
            <person name="Fan D."/>
            <person name="Wang W."/>
            <person name="Fu W."/>
            <person name="Wang T."/>
            <person name="Wang B."/>
            <person name="Zhang J."/>
            <person name="Peng Z."/>
            <person name="Li Y."/>
            <person name="Li N."/>
            <person name="Wang J."/>
            <person name="Chen M."/>
            <person name="He Y."/>
            <person name="Tan F."/>
            <person name="Song X."/>
            <person name="Zheng Q."/>
            <person name="Huang R."/>
            <person name="Yang H."/>
            <person name="Du X."/>
            <person name="Chen L."/>
            <person name="Yang M."/>
            <person name="Gaffney P.M."/>
            <person name="Wang S."/>
            <person name="Luo L."/>
            <person name="She Z."/>
            <person name="Ming Y."/>
            <person name="Huang W."/>
            <person name="Zhang S."/>
            <person name="Huang B."/>
            <person name="Zhang Y."/>
            <person name="Qu T."/>
            <person name="Ni P."/>
            <person name="Miao G."/>
            <person name="Wang J."/>
            <person name="Wang Q."/>
            <person name="Steinberg C.E."/>
            <person name="Wang H."/>
            <person name="Li N."/>
            <person name="Qian L."/>
            <person name="Zhang G."/>
            <person name="Li Y."/>
            <person name="Yang H."/>
            <person name="Liu X."/>
            <person name="Wang J."/>
            <person name="Yin Y."/>
            <person name="Wang J."/>
        </authorList>
    </citation>
    <scope>NUCLEOTIDE SEQUENCE [LARGE SCALE GENOMIC DNA]</scope>
    <source>
        <strain evidence="8">05x7-T-G4-1.051#20</strain>
    </source>
</reference>
<evidence type="ECO:0000256" key="6">
    <source>
        <dbReference type="PROSITE-ProRule" id="PRU00076"/>
    </source>
</evidence>
<dbReference type="CDD" id="cd00054">
    <property type="entry name" value="EGF_CA"/>
    <property type="match status" value="3"/>
</dbReference>
<dbReference type="InterPro" id="IPR000742">
    <property type="entry name" value="EGF"/>
</dbReference>
<gene>
    <name evidence="8" type="ORF">CGI_10026029</name>
</gene>
<evidence type="ECO:0000256" key="1">
    <source>
        <dbReference type="ARBA" id="ARBA00022536"/>
    </source>
</evidence>
<evidence type="ECO:0000256" key="2">
    <source>
        <dbReference type="ARBA" id="ARBA00022729"/>
    </source>
</evidence>
<evidence type="ECO:0000313" key="8">
    <source>
        <dbReference type="EMBL" id="EKC29647.1"/>
    </source>
</evidence>
<proteinExistence type="predicted"/>
<keyword evidence="5" id="KW-0325">Glycoprotein</keyword>
<dbReference type="EMBL" id="JH817657">
    <property type="protein sequence ID" value="EKC29647.1"/>
    <property type="molecule type" value="Genomic_DNA"/>
</dbReference>
<organism evidence="8">
    <name type="scientific">Magallana gigas</name>
    <name type="common">Pacific oyster</name>
    <name type="synonym">Crassostrea gigas</name>
    <dbReference type="NCBI Taxonomy" id="29159"/>
    <lineage>
        <taxon>Eukaryota</taxon>
        <taxon>Metazoa</taxon>
        <taxon>Spiralia</taxon>
        <taxon>Lophotrochozoa</taxon>
        <taxon>Mollusca</taxon>
        <taxon>Bivalvia</taxon>
        <taxon>Autobranchia</taxon>
        <taxon>Pteriomorphia</taxon>
        <taxon>Ostreida</taxon>
        <taxon>Ostreoidea</taxon>
        <taxon>Ostreidae</taxon>
        <taxon>Magallana</taxon>
    </lineage>
</organism>
<dbReference type="GO" id="GO:0045197">
    <property type="term" value="P:establishment or maintenance of epithelial cell apical/basal polarity"/>
    <property type="evidence" value="ECO:0007669"/>
    <property type="project" value="TreeGrafter"/>
</dbReference>
<dbReference type="Gene3D" id="2.10.25.10">
    <property type="entry name" value="Laminin"/>
    <property type="match status" value="4"/>
</dbReference>
<protein>
    <submittedName>
        <fullName evidence="8">Fibropellin-1</fullName>
    </submittedName>
</protein>
<feature type="disulfide bond" evidence="6">
    <location>
        <begin position="194"/>
        <end position="203"/>
    </location>
</feature>
<dbReference type="FunFam" id="2.10.25.10:FF:000784">
    <property type="entry name" value="Uncharacterized protein"/>
    <property type="match status" value="1"/>
</dbReference>
<feature type="domain" description="EGF-like" evidence="7">
    <location>
        <begin position="244"/>
        <end position="282"/>
    </location>
</feature>
<dbReference type="InParanoid" id="K1PZK8"/>
<dbReference type="GO" id="GO:0005509">
    <property type="term" value="F:calcium ion binding"/>
    <property type="evidence" value="ECO:0007669"/>
    <property type="project" value="InterPro"/>
</dbReference>
<dbReference type="InterPro" id="IPR051022">
    <property type="entry name" value="Notch_Cell-Fate_Det"/>
</dbReference>
<dbReference type="HOGENOM" id="CLU_767797_0_0_1"/>
<feature type="domain" description="EGF-like" evidence="7">
    <location>
        <begin position="168"/>
        <end position="204"/>
    </location>
</feature>
<dbReference type="Pfam" id="PF00008">
    <property type="entry name" value="EGF"/>
    <property type="match status" value="4"/>
</dbReference>
<feature type="domain" description="EGF-like" evidence="7">
    <location>
        <begin position="206"/>
        <end position="242"/>
    </location>
</feature>
<keyword evidence="1 6" id="KW-0245">EGF-like domain</keyword>
<keyword evidence="2" id="KW-0732">Signal</keyword>
<dbReference type="FunFam" id="2.10.25.10:FF:000143">
    <property type="entry name" value="Protein crumbs 1"/>
    <property type="match status" value="2"/>
</dbReference>
<dbReference type="PROSITE" id="PS01187">
    <property type="entry name" value="EGF_CA"/>
    <property type="match status" value="2"/>
</dbReference>
<evidence type="ECO:0000256" key="5">
    <source>
        <dbReference type="ARBA" id="ARBA00023180"/>
    </source>
</evidence>
<sequence length="361" mass="39232">MIRLPDHVSKADKMARIDEIVDALHLRNCLDTNLNLILSPRPYAVVKEGRELELACQSNRSGGVYWFYTVGDNGRQIELGTGGGHKDEYSMGLALGGAVGGALFLVLFVSVGVVTVCKSRQKSRIKSTEDIDECASNPCQNQGTCNDLINQYNCTCVAGYSGYQCQTDIDECASSPCINSGTCNDLVNGFNCSCMAGFTGDQCQTEIDECASQPCENNGTCSDGVNMFTCQCPQNFTGMMCESDIGPCDSYPCKHESVCVRQGTTQNYTCYCVPGYTGSLCETDINECADQPCSLLFECEDLINGVSCKLVVWKLLVIGLAVLMLLGGCTVLLCFLKKKRHKTKNGLLLPYCVLMCSYDEL</sequence>
<dbReference type="PROSITE" id="PS00010">
    <property type="entry name" value="ASX_HYDROXYL"/>
    <property type="match status" value="3"/>
</dbReference>
<feature type="disulfide bond" evidence="6">
    <location>
        <begin position="232"/>
        <end position="241"/>
    </location>
</feature>
<evidence type="ECO:0000256" key="3">
    <source>
        <dbReference type="ARBA" id="ARBA00022737"/>
    </source>
</evidence>
<dbReference type="SMART" id="SM00179">
    <property type="entry name" value="EGF_CA"/>
    <property type="match status" value="4"/>
</dbReference>